<dbReference type="STRING" id="451.B6N58_13875"/>
<sequence length="179" mass="20073">MTKTRGLGLLFFLVFFALNASPAILANSLANESGSEKHFLFIVLSKDGLIERADKKQQWFSLTLKNVNPKVIYFADWPARFSGQLDLNLFLKQWSQGEFKKKPANGLMEVVRLTTIDQLRHSASYAVALADPVYTSVSNQLVFKIFPLQGNKMDLPDMANSDYIALFIDGKCLICSSKT</sequence>
<evidence type="ECO:0000313" key="1">
    <source>
        <dbReference type="EMBL" id="CEG62245.1"/>
    </source>
</evidence>
<reference evidence="2 4" key="3">
    <citation type="submission" date="2016-10" db="EMBL/GenBank/DDBJ databases">
        <authorList>
            <person name="Varghese N."/>
            <person name="Submissions S."/>
        </authorList>
    </citation>
    <scope>NUCLEOTIDE SEQUENCE [LARGE SCALE GENOMIC DNA]</scope>
    <source>
        <strain evidence="2 4">ATCC 33218</strain>
    </source>
</reference>
<evidence type="ECO:0000313" key="3">
    <source>
        <dbReference type="Proteomes" id="UP000032414"/>
    </source>
</evidence>
<dbReference type="OrthoDB" id="424374at2"/>
<dbReference type="Proteomes" id="UP000182998">
    <property type="component" value="Unassembled WGS sequence"/>
</dbReference>
<reference evidence="1" key="1">
    <citation type="submission" date="2014-09" db="EMBL/GenBank/DDBJ databases">
        <authorList>
            <person name="GOMEZ-VALERO Laura"/>
        </authorList>
    </citation>
    <scope>NUCLEOTIDE SEQUENCE</scope>
    <source>
        <strain evidence="1">ATCC33218</strain>
    </source>
</reference>
<gene>
    <name evidence="1" type="ORF">LMI_3015</name>
    <name evidence="2" type="ORF">SAMN02982997_00749</name>
</gene>
<dbReference type="EMBL" id="FMVN01000003">
    <property type="protein sequence ID" value="SCY06224.1"/>
    <property type="molecule type" value="Genomic_DNA"/>
</dbReference>
<dbReference type="KEGG" id="tmc:LMI_3015"/>
<protein>
    <submittedName>
        <fullName evidence="1">Uncharacterized protein</fullName>
    </submittedName>
</protein>
<evidence type="ECO:0000313" key="2">
    <source>
        <dbReference type="EMBL" id="SCY06224.1"/>
    </source>
</evidence>
<dbReference type="EMBL" id="LN614830">
    <property type="protein sequence ID" value="CEG62245.1"/>
    <property type="molecule type" value="Genomic_DNA"/>
</dbReference>
<evidence type="ECO:0000313" key="4">
    <source>
        <dbReference type="Proteomes" id="UP000182998"/>
    </source>
</evidence>
<accession>A0A098GJT5</accession>
<dbReference type="PATRIC" id="fig|451.8.peg.815"/>
<proteinExistence type="predicted"/>
<reference evidence="3" key="2">
    <citation type="submission" date="2014-09" db="EMBL/GenBank/DDBJ databases">
        <authorList>
            <person name="Gomez-Valero L."/>
        </authorList>
    </citation>
    <scope>NUCLEOTIDE SEQUENCE [LARGE SCALE GENOMIC DNA]</scope>
    <source>
        <strain evidence="3">ATCC33218</strain>
    </source>
</reference>
<dbReference type="RefSeq" id="WP_045100335.1">
    <property type="nucleotide sequence ID" value="NZ_CP020614.1"/>
</dbReference>
<dbReference type="Proteomes" id="UP000032414">
    <property type="component" value="Chromosome I"/>
</dbReference>
<organism evidence="1 3">
    <name type="scientific">Legionella micdadei</name>
    <name type="common">Tatlockia micdadei</name>
    <dbReference type="NCBI Taxonomy" id="451"/>
    <lineage>
        <taxon>Bacteria</taxon>
        <taxon>Pseudomonadati</taxon>
        <taxon>Pseudomonadota</taxon>
        <taxon>Gammaproteobacteria</taxon>
        <taxon>Legionellales</taxon>
        <taxon>Legionellaceae</taxon>
        <taxon>Legionella</taxon>
    </lineage>
</organism>
<name>A0A098GJT5_LEGMI</name>
<keyword evidence="4" id="KW-1185">Reference proteome</keyword>
<dbReference type="AlphaFoldDB" id="A0A098GJT5"/>
<dbReference type="HOGENOM" id="CLU_1502768_0_0_6"/>